<accession>A0A9J6A307</accession>
<dbReference type="AlphaFoldDB" id="A0A9J6A307"/>
<gene>
    <name evidence="2" type="ORF">H5410_018773</name>
</gene>
<keyword evidence="1" id="KW-1133">Transmembrane helix</keyword>
<evidence type="ECO:0000313" key="3">
    <source>
        <dbReference type="Proteomes" id="UP000824120"/>
    </source>
</evidence>
<protein>
    <submittedName>
        <fullName evidence="2">Uncharacterized protein</fullName>
    </submittedName>
</protein>
<dbReference type="Gene3D" id="2.40.50.140">
    <property type="entry name" value="Nucleic acid-binding proteins"/>
    <property type="match status" value="1"/>
</dbReference>
<dbReference type="OrthoDB" id="1304010at2759"/>
<reference evidence="2 3" key="1">
    <citation type="submission" date="2020-09" db="EMBL/GenBank/DDBJ databases">
        <title>De no assembly of potato wild relative species, Solanum commersonii.</title>
        <authorList>
            <person name="Cho K."/>
        </authorList>
    </citation>
    <scope>NUCLEOTIDE SEQUENCE [LARGE SCALE GENOMIC DNA]</scope>
    <source>
        <strain evidence="2">LZ3.2</strain>
        <tissue evidence="2">Leaf</tissue>
    </source>
</reference>
<dbReference type="PANTHER" id="PTHR47910">
    <property type="entry name" value="RIBULOSE BISPHOSPHATE CARBOXYLASE LARGE CHAIN, CATALYTIC DOMAIN-CONTAINING PROTEIN"/>
    <property type="match status" value="1"/>
</dbReference>
<name>A0A9J6A307_SOLCO</name>
<dbReference type="Proteomes" id="UP000824120">
    <property type="component" value="Chromosome 3"/>
</dbReference>
<feature type="transmembrane region" description="Helical" evidence="1">
    <location>
        <begin position="6"/>
        <end position="24"/>
    </location>
</feature>
<organism evidence="2 3">
    <name type="scientific">Solanum commersonii</name>
    <name type="common">Commerson's wild potato</name>
    <name type="synonym">Commerson's nightshade</name>
    <dbReference type="NCBI Taxonomy" id="4109"/>
    <lineage>
        <taxon>Eukaryota</taxon>
        <taxon>Viridiplantae</taxon>
        <taxon>Streptophyta</taxon>
        <taxon>Embryophyta</taxon>
        <taxon>Tracheophyta</taxon>
        <taxon>Spermatophyta</taxon>
        <taxon>Magnoliopsida</taxon>
        <taxon>eudicotyledons</taxon>
        <taxon>Gunneridae</taxon>
        <taxon>Pentapetalae</taxon>
        <taxon>asterids</taxon>
        <taxon>lamiids</taxon>
        <taxon>Solanales</taxon>
        <taxon>Solanaceae</taxon>
        <taxon>Solanoideae</taxon>
        <taxon>Solaneae</taxon>
        <taxon>Solanum</taxon>
    </lineage>
</organism>
<sequence length="278" mass="31924">MWIKHFFIFGWAGIPQILSVLFILERFVSTCLLHCCKGYFCFSRICYSYVSSSCVINLHLTLCVSSFILQHIKVLLFPSAFHLGTLAFLDHFARPATWLTVCPLWVHETQIQVTMYGKDITHYEREFVPFQTYLLSMAYVTESTKAYGNPLHEFTWTIDKGTIVKPIEQVIPPEPPLLPPTLLKVTSFDSFDYQAIGFKFDILALVINGSPPSYASNGSRIHHHRLSEKPTKLTLWEEFIDLYGNKLLKHLKELQDFPVILARKVAKPKSSSGKIQTY</sequence>
<keyword evidence="1" id="KW-0812">Transmembrane</keyword>
<keyword evidence="1" id="KW-0472">Membrane</keyword>
<evidence type="ECO:0000313" key="2">
    <source>
        <dbReference type="EMBL" id="KAG5618949.1"/>
    </source>
</evidence>
<proteinExistence type="predicted"/>
<keyword evidence="3" id="KW-1185">Reference proteome</keyword>
<dbReference type="PANTHER" id="PTHR47910:SF2">
    <property type="entry name" value="RIBULOSE BISPHOSPHATE CARBOXYLASE LARGE CHAIN, CATALYTIC DOMAIN-CONTAINING PROTEIN"/>
    <property type="match status" value="1"/>
</dbReference>
<evidence type="ECO:0000256" key="1">
    <source>
        <dbReference type="SAM" id="Phobius"/>
    </source>
</evidence>
<dbReference type="InterPro" id="IPR012340">
    <property type="entry name" value="NA-bd_OB-fold"/>
</dbReference>
<comment type="caution">
    <text evidence="2">The sequence shown here is derived from an EMBL/GenBank/DDBJ whole genome shotgun (WGS) entry which is preliminary data.</text>
</comment>
<dbReference type="EMBL" id="JACXVP010000003">
    <property type="protein sequence ID" value="KAG5618949.1"/>
    <property type="molecule type" value="Genomic_DNA"/>
</dbReference>